<sequence>MPGTVKDVIDNNVIHQSLNQTVMRALSKIVNTSNSLDDDLETIKL</sequence>
<reference evidence="2" key="1">
    <citation type="submission" date="2023-07" db="EMBL/GenBank/DDBJ databases">
        <authorList>
            <person name="Yue Y."/>
        </authorList>
    </citation>
    <scope>NUCLEOTIDE SEQUENCE [LARGE SCALE GENOMIC DNA]</scope>
    <source>
        <strain evidence="2">2Y89</strain>
    </source>
</reference>
<dbReference type="Proteomes" id="UP001198402">
    <property type="component" value="Unassembled WGS sequence"/>
</dbReference>
<dbReference type="EMBL" id="JAIUJS010000003">
    <property type="protein sequence ID" value="MCA0153099.1"/>
    <property type="molecule type" value="Genomic_DNA"/>
</dbReference>
<dbReference type="RefSeq" id="WP_224478033.1">
    <property type="nucleotide sequence ID" value="NZ_JAIUJS010000003.1"/>
</dbReference>
<keyword evidence="2" id="KW-1185">Reference proteome</keyword>
<gene>
    <name evidence="1" type="ORF">LBV24_07715</name>
</gene>
<proteinExistence type="predicted"/>
<evidence type="ECO:0000313" key="1">
    <source>
        <dbReference type="EMBL" id="MCA0153099.1"/>
    </source>
</evidence>
<protein>
    <submittedName>
        <fullName evidence="1">Uncharacterized protein</fullName>
    </submittedName>
</protein>
<comment type="caution">
    <text evidence="1">The sequence shown here is derived from an EMBL/GenBank/DDBJ whole genome shotgun (WGS) entry which is preliminary data.</text>
</comment>
<evidence type="ECO:0000313" key="2">
    <source>
        <dbReference type="Proteomes" id="UP001198402"/>
    </source>
</evidence>
<name>A0ABS7XZL8_9FLAO</name>
<accession>A0ABS7XZL8</accession>
<organism evidence="1 2">
    <name type="scientific">Winogradskyella vincentii</name>
    <dbReference type="NCBI Taxonomy" id="2877122"/>
    <lineage>
        <taxon>Bacteria</taxon>
        <taxon>Pseudomonadati</taxon>
        <taxon>Bacteroidota</taxon>
        <taxon>Flavobacteriia</taxon>
        <taxon>Flavobacteriales</taxon>
        <taxon>Flavobacteriaceae</taxon>
        <taxon>Winogradskyella</taxon>
    </lineage>
</organism>